<sequence>MFWEEYTYIPQDWHWAITITREVQFALLAIALAFVGWLFWENRYNDFLEKTKGEFADVTLRRKIPLTANTQCDYRFGLPYMDMALGLPIGQHLQVSATIDGKEVTRSYTPISEDTNFGVVDFLVKSYPTGQLSRHFDSLQIGDKIKIRGPKGNFQYYPNMVKTLCMIAIIKASLKNSADKTELNLIFANVKREDILLKNLLDSLAATQPRFKVYYVLNEADEDWEGGVGFVTKEMIVKHGAIPGDSKVLLCGPPPMVQAMQKNCEELGFAKARAVSKMEDDIFKF</sequence>
<comment type="subcellular location">
    <subcellularLocation>
        <location evidence="2">Mitochondrion outer membrane</location>
    </subcellularLocation>
</comment>
<evidence type="ECO:0000256" key="1">
    <source>
        <dbReference type="ARBA" id="ARBA00001974"/>
    </source>
</evidence>
<feature type="binding site" evidence="11">
    <location>
        <position position="125"/>
    </location>
    <ligand>
        <name>FAD</name>
        <dbReference type="ChEBI" id="CHEBI:57692"/>
    </ligand>
</feature>
<feature type="domain" description="FAD-binding FR-type" evidence="13">
    <location>
        <begin position="53"/>
        <end position="157"/>
    </location>
</feature>
<dbReference type="PRINTS" id="PR00406">
    <property type="entry name" value="CYTB5RDTASE"/>
</dbReference>
<keyword evidence="5 12" id="KW-0812">Transmembrane</keyword>
<evidence type="ECO:0000313" key="15">
    <source>
        <dbReference type="Proteomes" id="UP000193642"/>
    </source>
</evidence>
<comment type="cofactor">
    <cofactor evidence="1 11">
        <name>FAD</name>
        <dbReference type="ChEBI" id="CHEBI:57692"/>
    </cofactor>
</comment>
<feature type="binding site" evidence="11">
    <location>
        <position position="106"/>
    </location>
    <ligand>
        <name>FAD</name>
        <dbReference type="ChEBI" id="CHEBI:57692"/>
    </ligand>
</feature>
<dbReference type="Gene3D" id="2.40.30.10">
    <property type="entry name" value="Translation factors"/>
    <property type="match status" value="1"/>
</dbReference>
<dbReference type="SUPFAM" id="SSF52343">
    <property type="entry name" value="Ferredoxin reductase-like, C-terminal NADP-linked domain"/>
    <property type="match status" value="1"/>
</dbReference>
<evidence type="ECO:0000256" key="5">
    <source>
        <dbReference type="ARBA" id="ARBA00022692"/>
    </source>
</evidence>
<dbReference type="PANTHER" id="PTHR19370">
    <property type="entry name" value="NADH-CYTOCHROME B5 REDUCTASE"/>
    <property type="match status" value="1"/>
</dbReference>
<dbReference type="GO" id="GO:0005741">
    <property type="term" value="C:mitochondrial outer membrane"/>
    <property type="evidence" value="ECO:0007669"/>
    <property type="project" value="UniProtKB-SubCell"/>
</dbReference>
<protein>
    <recommendedName>
        <fullName evidence="13">FAD-binding FR-type domain-containing protein</fullName>
    </recommendedName>
</protein>
<evidence type="ECO:0000256" key="11">
    <source>
        <dbReference type="PIRSR" id="PIRSR601834-1"/>
    </source>
</evidence>
<keyword evidence="8 12" id="KW-1133">Transmembrane helix</keyword>
<comment type="caution">
    <text evidence="14">The sequence shown here is derived from an EMBL/GenBank/DDBJ whole genome shotgun (WGS) entry which is preliminary data.</text>
</comment>
<keyword evidence="9" id="KW-0560">Oxidoreductase</keyword>
<feature type="binding site" evidence="11">
    <location>
        <position position="108"/>
    </location>
    <ligand>
        <name>FAD</name>
        <dbReference type="ChEBI" id="CHEBI:57692"/>
    </ligand>
</feature>
<dbReference type="InterPro" id="IPR039261">
    <property type="entry name" value="FNR_nucleotide-bd"/>
</dbReference>
<evidence type="ECO:0000313" key="14">
    <source>
        <dbReference type="EMBL" id="ORY46456.1"/>
    </source>
</evidence>
<dbReference type="InterPro" id="IPR017927">
    <property type="entry name" value="FAD-bd_FR_type"/>
</dbReference>
<evidence type="ECO:0000256" key="6">
    <source>
        <dbReference type="ARBA" id="ARBA00022787"/>
    </source>
</evidence>
<evidence type="ECO:0000256" key="12">
    <source>
        <dbReference type="SAM" id="Phobius"/>
    </source>
</evidence>
<dbReference type="Pfam" id="PF00175">
    <property type="entry name" value="NAD_binding_1"/>
    <property type="match status" value="1"/>
</dbReference>
<evidence type="ECO:0000256" key="8">
    <source>
        <dbReference type="ARBA" id="ARBA00022989"/>
    </source>
</evidence>
<evidence type="ECO:0000256" key="7">
    <source>
        <dbReference type="ARBA" id="ARBA00022827"/>
    </source>
</evidence>
<feature type="binding site" evidence="11">
    <location>
        <position position="133"/>
    </location>
    <ligand>
        <name>FAD</name>
        <dbReference type="ChEBI" id="CHEBI:57692"/>
    </ligand>
</feature>
<dbReference type="STRING" id="329046.A0A1Y2CHN9"/>
<evidence type="ECO:0000256" key="2">
    <source>
        <dbReference type="ARBA" id="ARBA00004294"/>
    </source>
</evidence>
<dbReference type="Pfam" id="PF00970">
    <property type="entry name" value="FAD_binding_6"/>
    <property type="match status" value="1"/>
</dbReference>
<keyword evidence="7 11" id="KW-0274">FAD</keyword>
<dbReference type="PROSITE" id="PS51384">
    <property type="entry name" value="FAD_FR"/>
    <property type="match status" value="1"/>
</dbReference>
<evidence type="ECO:0000256" key="4">
    <source>
        <dbReference type="ARBA" id="ARBA00022630"/>
    </source>
</evidence>
<dbReference type="CDD" id="cd06183">
    <property type="entry name" value="cyt_b5_reduct_like"/>
    <property type="match status" value="1"/>
</dbReference>
<keyword evidence="4 11" id="KW-0285">Flavoprotein</keyword>
<dbReference type="InterPro" id="IPR017938">
    <property type="entry name" value="Riboflavin_synthase-like_b-brl"/>
</dbReference>
<dbReference type="EMBL" id="MCGO01000016">
    <property type="protein sequence ID" value="ORY46456.1"/>
    <property type="molecule type" value="Genomic_DNA"/>
</dbReference>
<evidence type="ECO:0000256" key="3">
    <source>
        <dbReference type="ARBA" id="ARBA00006105"/>
    </source>
</evidence>
<dbReference type="InterPro" id="IPR001834">
    <property type="entry name" value="CBR-like"/>
</dbReference>
<dbReference type="InterPro" id="IPR008333">
    <property type="entry name" value="Cbr1-like_FAD-bd_dom"/>
</dbReference>
<keyword evidence="15" id="KW-1185">Reference proteome</keyword>
<keyword evidence="6" id="KW-0496">Mitochondrion</keyword>
<evidence type="ECO:0000259" key="13">
    <source>
        <dbReference type="PROSITE" id="PS51384"/>
    </source>
</evidence>
<evidence type="ECO:0000256" key="9">
    <source>
        <dbReference type="ARBA" id="ARBA00023002"/>
    </source>
</evidence>
<dbReference type="GO" id="GO:0016491">
    <property type="term" value="F:oxidoreductase activity"/>
    <property type="evidence" value="ECO:0007669"/>
    <property type="project" value="UniProtKB-KW"/>
</dbReference>
<keyword evidence="10 12" id="KW-0472">Membrane</keyword>
<accession>A0A1Y2CHN9</accession>
<keyword evidence="6" id="KW-1000">Mitochondrion outer membrane</keyword>
<dbReference type="GO" id="GO:0005783">
    <property type="term" value="C:endoplasmic reticulum"/>
    <property type="evidence" value="ECO:0007669"/>
    <property type="project" value="TreeGrafter"/>
</dbReference>
<feature type="transmembrane region" description="Helical" evidence="12">
    <location>
        <begin position="23"/>
        <end position="40"/>
    </location>
</feature>
<dbReference type="SUPFAM" id="SSF63380">
    <property type="entry name" value="Riboflavin synthase domain-like"/>
    <property type="match status" value="1"/>
</dbReference>
<reference evidence="14 15" key="1">
    <citation type="submission" date="2016-07" db="EMBL/GenBank/DDBJ databases">
        <title>Pervasive Adenine N6-methylation of Active Genes in Fungi.</title>
        <authorList>
            <consortium name="DOE Joint Genome Institute"/>
            <person name="Mondo S.J."/>
            <person name="Dannebaum R.O."/>
            <person name="Kuo R.C."/>
            <person name="Labutti K."/>
            <person name="Haridas S."/>
            <person name="Kuo A."/>
            <person name="Salamov A."/>
            <person name="Ahrendt S.R."/>
            <person name="Lipzen A."/>
            <person name="Sullivan W."/>
            <person name="Andreopoulos W.B."/>
            <person name="Clum A."/>
            <person name="Lindquist E."/>
            <person name="Daum C."/>
            <person name="Ramamoorthy G.K."/>
            <person name="Gryganskyi A."/>
            <person name="Culley D."/>
            <person name="Magnuson J.K."/>
            <person name="James T.Y."/>
            <person name="O'Malley M.A."/>
            <person name="Stajich J.E."/>
            <person name="Spatafora J.W."/>
            <person name="Visel A."/>
            <person name="Grigoriev I.V."/>
        </authorList>
    </citation>
    <scope>NUCLEOTIDE SEQUENCE [LARGE SCALE GENOMIC DNA]</scope>
    <source>
        <strain evidence="14 15">JEL800</strain>
    </source>
</reference>
<proteinExistence type="inferred from homology"/>
<dbReference type="PANTHER" id="PTHR19370:SF184">
    <property type="entry name" value="NADH-CYTOCHROME B5 REDUCTASE-LIKE"/>
    <property type="match status" value="1"/>
</dbReference>
<dbReference type="AlphaFoldDB" id="A0A1Y2CHN9"/>
<evidence type="ECO:0000256" key="10">
    <source>
        <dbReference type="ARBA" id="ARBA00023136"/>
    </source>
</evidence>
<name>A0A1Y2CHN9_9FUNG</name>
<comment type="similarity">
    <text evidence="3">Belongs to the flavoprotein pyridine nucleotide cytochrome reductase family.</text>
</comment>
<gene>
    <name evidence="14" type="ORF">BCR33DRAFT_715535</name>
</gene>
<dbReference type="InterPro" id="IPR001433">
    <property type="entry name" value="OxRdtase_FAD/NAD-bd"/>
</dbReference>
<dbReference type="Proteomes" id="UP000193642">
    <property type="component" value="Unassembled WGS sequence"/>
</dbReference>
<dbReference type="FunFam" id="3.40.50.80:FF:000019">
    <property type="entry name" value="NADH-cytochrome b5 reductase"/>
    <property type="match status" value="1"/>
</dbReference>
<feature type="binding site" evidence="11">
    <location>
        <position position="123"/>
    </location>
    <ligand>
        <name>FAD</name>
        <dbReference type="ChEBI" id="CHEBI:57692"/>
    </ligand>
</feature>
<organism evidence="14 15">
    <name type="scientific">Rhizoclosmatium globosum</name>
    <dbReference type="NCBI Taxonomy" id="329046"/>
    <lineage>
        <taxon>Eukaryota</taxon>
        <taxon>Fungi</taxon>
        <taxon>Fungi incertae sedis</taxon>
        <taxon>Chytridiomycota</taxon>
        <taxon>Chytridiomycota incertae sedis</taxon>
        <taxon>Chytridiomycetes</taxon>
        <taxon>Chytridiales</taxon>
        <taxon>Chytriomycetaceae</taxon>
        <taxon>Rhizoclosmatium</taxon>
    </lineage>
</organism>
<dbReference type="Gene3D" id="3.40.50.80">
    <property type="entry name" value="Nucleotide-binding domain of ferredoxin-NADP reductase (FNR) module"/>
    <property type="match status" value="1"/>
</dbReference>
<dbReference type="OrthoDB" id="432685at2759"/>